<organism evidence="1 2">
    <name type="scientific">Morchella conica CCBAS932</name>
    <dbReference type="NCBI Taxonomy" id="1392247"/>
    <lineage>
        <taxon>Eukaryota</taxon>
        <taxon>Fungi</taxon>
        <taxon>Dikarya</taxon>
        <taxon>Ascomycota</taxon>
        <taxon>Pezizomycotina</taxon>
        <taxon>Pezizomycetes</taxon>
        <taxon>Pezizales</taxon>
        <taxon>Morchellaceae</taxon>
        <taxon>Morchella</taxon>
    </lineage>
</organism>
<name>A0A3N4KEG4_9PEZI</name>
<sequence length="160" mass="16992">MLLLLLLPGIKYSQFLLFFLVVLASHAIHAIHAQANAAAAAADACKAGSCLDFRSLSASCGYDIDLDQSRQKTWDETMCVCSDSSYTRISNSCFGCIGALGIAGYNSTQWGDDCYEAYSQAPQKSAATAATAGVDRVIYSALVMAAASMRLQHVLACTGW</sequence>
<accession>A0A3N4KEG4</accession>
<evidence type="ECO:0000313" key="1">
    <source>
        <dbReference type="EMBL" id="RPB07868.1"/>
    </source>
</evidence>
<reference evidence="1 2" key="1">
    <citation type="journal article" date="2018" name="Nat. Ecol. Evol.">
        <title>Pezizomycetes genomes reveal the molecular basis of ectomycorrhizal truffle lifestyle.</title>
        <authorList>
            <person name="Murat C."/>
            <person name="Payen T."/>
            <person name="Noel B."/>
            <person name="Kuo A."/>
            <person name="Morin E."/>
            <person name="Chen J."/>
            <person name="Kohler A."/>
            <person name="Krizsan K."/>
            <person name="Balestrini R."/>
            <person name="Da Silva C."/>
            <person name="Montanini B."/>
            <person name="Hainaut M."/>
            <person name="Levati E."/>
            <person name="Barry K.W."/>
            <person name="Belfiori B."/>
            <person name="Cichocki N."/>
            <person name="Clum A."/>
            <person name="Dockter R.B."/>
            <person name="Fauchery L."/>
            <person name="Guy J."/>
            <person name="Iotti M."/>
            <person name="Le Tacon F."/>
            <person name="Lindquist E.A."/>
            <person name="Lipzen A."/>
            <person name="Malagnac F."/>
            <person name="Mello A."/>
            <person name="Molinier V."/>
            <person name="Miyauchi S."/>
            <person name="Poulain J."/>
            <person name="Riccioni C."/>
            <person name="Rubini A."/>
            <person name="Sitrit Y."/>
            <person name="Splivallo R."/>
            <person name="Traeger S."/>
            <person name="Wang M."/>
            <person name="Zifcakova L."/>
            <person name="Wipf D."/>
            <person name="Zambonelli A."/>
            <person name="Paolocci F."/>
            <person name="Nowrousian M."/>
            <person name="Ottonello S."/>
            <person name="Baldrian P."/>
            <person name="Spatafora J.W."/>
            <person name="Henrissat B."/>
            <person name="Nagy L.G."/>
            <person name="Aury J.M."/>
            <person name="Wincker P."/>
            <person name="Grigoriev I.V."/>
            <person name="Bonfante P."/>
            <person name="Martin F.M."/>
        </authorList>
    </citation>
    <scope>NUCLEOTIDE SEQUENCE [LARGE SCALE GENOMIC DNA]</scope>
    <source>
        <strain evidence="1 2">CCBAS932</strain>
    </source>
</reference>
<protein>
    <submittedName>
        <fullName evidence="1">Uncharacterized protein</fullName>
    </submittedName>
</protein>
<gene>
    <name evidence="1" type="ORF">P167DRAFT_568313</name>
</gene>
<keyword evidence="2" id="KW-1185">Reference proteome</keyword>
<dbReference type="EMBL" id="ML119173">
    <property type="protein sequence ID" value="RPB07868.1"/>
    <property type="molecule type" value="Genomic_DNA"/>
</dbReference>
<dbReference type="OrthoDB" id="10377428at2759"/>
<dbReference type="AlphaFoldDB" id="A0A3N4KEG4"/>
<dbReference type="Proteomes" id="UP000277580">
    <property type="component" value="Unassembled WGS sequence"/>
</dbReference>
<dbReference type="InParanoid" id="A0A3N4KEG4"/>
<evidence type="ECO:0000313" key="2">
    <source>
        <dbReference type="Proteomes" id="UP000277580"/>
    </source>
</evidence>
<proteinExistence type="predicted"/>